<protein>
    <submittedName>
        <fullName evidence="2">Flp family type IVb pilin</fullName>
    </submittedName>
</protein>
<evidence type="ECO:0000313" key="3">
    <source>
        <dbReference type="Proteomes" id="UP000654108"/>
    </source>
</evidence>
<keyword evidence="1" id="KW-0812">Transmembrane</keyword>
<comment type="caution">
    <text evidence="2">The sequence shown here is derived from an EMBL/GenBank/DDBJ whole genome shotgun (WGS) entry which is preliminary data.</text>
</comment>
<evidence type="ECO:0000256" key="1">
    <source>
        <dbReference type="SAM" id="Phobius"/>
    </source>
</evidence>
<feature type="transmembrane region" description="Helical" evidence="1">
    <location>
        <begin position="21"/>
        <end position="45"/>
    </location>
</feature>
<name>A0A927FTH2_9HYPH</name>
<reference evidence="2" key="1">
    <citation type="submission" date="2020-09" db="EMBL/GenBank/DDBJ databases">
        <title>Genome seq and assembly of Devosia sp.</title>
        <authorList>
            <person name="Chhetri G."/>
        </authorList>
    </citation>
    <scope>NUCLEOTIDE SEQUENCE</scope>
    <source>
        <strain evidence="2">PTR5</strain>
    </source>
</reference>
<keyword evidence="1" id="KW-1133">Transmembrane helix</keyword>
<dbReference type="Pfam" id="PF04964">
    <property type="entry name" value="Flp_Fap"/>
    <property type="match status" value="1"/>
</dbReference>
<proteinExistence type="predicted"/>
<organism evidence="2 3">
    <name type="scientific">Devosia oryzisoli</name>
    <dbReference type="NCBI Taxonomy" id="2774138"/>
    <lineage>
        <taxon>Bacteria</taxon>
        <taxon>Pseudomonadati</taxon>
        <taxon>Pseudomonadota</taxon>
        <taxon>Alphaproteobacteria</taxon>
        <taxon>Hyphomicrobiales</taxon>
        <taxon>Devosiaceae</taxon>
        <taxon>Devosia</taxon>
    </lineage>
</organism>
<keyword evidence="3" id="KW-1185">Reference proteome</keyword>
<sequence>MKIFARFAQDESGATAIEYGLIAALISVGIILAATALGGSLGNLFNGISGKLDTTVGGAALTP</sequence>
<evidence type="ECO:0000313" key="2">
    <source>
        <dbReference type="EMBL" id="MBD8065711.1"/>
    </source>
</evidence>
<dbReference type="AlphaFoldDB" id="A0A927FTH2"/>
<dbReference type="Proteomes" id="UP000654108">
    <property type="component" value="Unassembled WGS sequence"/>
</dbReference>
<accession>A0A927FTH2</accession>
<gene>
    <name evidence="2" type="ORF">IC608_09510</name>
</gene>
<dbReference type="EMBL" id="JACYFU010000002">
    <property type="protein sequence ID" value="MBD8065711.1"/>
    <property type="molecule type" value="Genomic_DNA"/>
</dbReference>
<dbReference type="RefSeq" id="WP_191774823.1">
    <property type="nucleotide sequence ID" value="NZ_JACYFU010000002.1"/>
</dbReference>
<keyword evidence="1" id="KW-0472">Membrane</keyword>
<dbReference type="InterPro" id="IPR007047">
    <property type="entry name" value="Flp_Fap"/>
</dbReference>